<gene>
    <name evidence="4" type="ORF">M569_01360</name>
</gene>
<feature type="compositionally biased region" description="Basic and acidic residues" evidence="2">
    <location>
        <begin position="106"/>
        <end position="121"/>
    </location>
</feature>
<reference evidence="4 5" key="1">
    <citation type="journal article" date="2013" name="BMC Genomics">
        <title>The miniature genome of a carnivorous plant Genlisea aurea contains a low number of genes and short non-coding sequences.</title>
        <authorList>
            <person name="Leushkin E.V."/>
            <person name="Sutormin R.A."/>
            <person name="Nabieva E.R."/>
            <person name="Penin A.A."/>
            <person name="Kondrashov A.S."/>
            <person name="Logacheva M.D."/>
        </authorList>
    </citation>
    <scope>NUCLEOTIDE SEQUENCE [LARGE SCALE GENOMIC DNA]</scope>
</reference>
<dbReference type="InterPro" id="IPR001841">
    <property type="entry name" value="Znf_RING"/>
</dbReference>
<dbReference type="PANTHER" id="PTHR22765">
    <property type="entry name" value="RING FINGER AND PROTEASE ASSOCIATED DOMAIN-CONTAINING"/>
    <property type="match status" value="1"/>
</dbReference>
<evidence type="ECO:0000256" key="2">
    <source>
        <dbReference type="SAM" id="MobiDB-lite"/>
    </source>
</evidence>
<evidence type="ECO:0000313" key="4">
    <source>
        <dbReference type="EMBL" id="EPS73396.1"/>
    </source>
</evidence>
<dbReference type="OrthoDB" id="8062037at2759"/>
<dbReference type="Pfam" id="PF13639">
    <property type="entry name" value="zf-RING_2"/>
    <property type="match status" value="1"/>
</dbReference>
<accession>S8D7K2</accession>
<feature type="domain" description="RING-type" evidence="3">
    <location>
        <begin position="143"/>
        <end position="191"/>
    </location>
</feature>
<keyword evidence="5" id="KW-1185">Reference proteome</keyword>
<dbReference type="PROSITE" id="PS50089">
    <property type="entry name" value="ZF_RING_2"/>
    <property type="match status" value="1"/>
</dbReference>
<dbReference type="EMBL" id="AUSU01000437">
    <property type="protein sequence ID" value="EPS73396.1"/>
    <property type="molecule type" value="Genomic_DNA"/>
</dbReference>
<evidence type="ECO:0000313" key="5">
    <source>
        <dbReference type="Proteomes" id="UP000015453"/>
    </source>
</evidence>
<evidence type="ECO:0000256" key="1">
    <source>
        <dbReference type="PROSITE-ProRule" id="PRU00175"/>
    </source>
</evidence>
<dbReference type="Gene3D" id="3.30.40.10">
    <property type="entry name" value="Zinc/RING finger domain, C3HC4 (zinc finger)"/>
    <property type="match status" value="1"/>
</dbReference>
<dbReference type="GO" id="GO:0008270">
    <property type="term" value="F:zinc ion binding"/>
    <property type="evidence" value="ECO:0007669"/>
    <property type="project" value="UniProtKB-KW"/>
</dbReference>
<dbReference type="InterPro" id="IPR013083">
    <property type="entry name" value="Znf_RING/FYVE/PHD"/>
</dbReference>
<organism evidence="4 5">
    <name type="scientific">Genlisea aurea</name>
    <dbReference type="NCBI Taxonomy" id="192259"/>
    <lineage>
        <taxon>Eukaryota</taxon>
        <taxon>Viridiplantae</taxon>
        <taxon>Streptophyta</taxon>
        <taxon>Embryophyta</taxon>
        <taxon>Tracheophyta</taxon>
        <taxon>Spermatophyta</taxon>
        <taxon>Magnoliopsida</taxon>
        <taxon>eudicotyledons</taxon>
        <taxon>Gunneridae</taxon>
        <taxon>Pentapetalae</taxon>
        <taxon>asterids</taxon>
        <taxon>lamiids</taxon>
        <taxon>Lamiales</taxon>
        <taxon>Lentibulariaceae</taxon>
        <taxon>Genlisea</taxon>
    </lineage>
</organism>
<feature type="non-terminal residue" evidence="4">
    <location>
        <position position="198"/>
    </location>
</feature>
<protein>
    <recommendedName>
        <fullName evidence="3">RING-type domain-containing protein</fullName>
    </recommendedName>
</protein>
<keyword evidence="1" id="KW-0479">Metal-binding</keyword>
<keyword evidence="1" id="KW-0862">Zinc</keyword>
<evidence type="ECO:0000259" key="3">
    <source>
        <dbReference type="PROSITE" id="PS50089"/>
    </source>
</evidence>
<comment type="caution">
    <text evidence="4">The sequence shown here is derived from an EMBL/GenBank/DDBJ whole genome shotgun (WGS) entry which is preliminary data.</text>
</comment>
<keyword evidence="1" id="KW-0863">Zinc-finger</keyword>
<proteinExistence type="predicted"/>
<dbReference type="AlphaFoldDB" id="S8D7K2"/>
<dbReference type="PANTHER" id="PTHR22765:SF272">
    <property type="entry name" value="E3 UBIQUITIN-PROTEIN LIGASE PRAJA-2"/>
    <property type="match status" value="1"/>
</dbReference>
<dbReference type="GO" id="GO:0006511">
    <property type="term" value="P:ubiquitin-dependent protein catabolic process"/>
    <property type="evidence" value="ECO:0007669"/>
    <property type="project" value="TreeGrafter"/>
</dbReference>
<dbReference type="InterPro" id="IPR051826">
    <property type="entry name" value="E3_ubiquitin-ligase_domain"/>
</dbReference>
<feature type="region of interest" description="Disordered" evidence="2">
    <location>
        <begin position="101"/>
        <end position="121"/>
    </location>
</feature>
<dbReference type="SUPFAM" id="SSF57850">
    <property type="entry name" value="RING/U-box"/>
    <property type="match status" value="1"/>
</dbReference>
<name>S8D7K2_9LAMI</name>
<sequence length="198" mass="21915">MAGSLPGVEAARRRRIHSTNLFSPGTTAGASTRRPSFCLYATSHDFHSISSSRTPMGCHSRLCDESLLNDAAREAKRRLDQKLHSYTYILFVFVISLTSGGDADAASDKAADRNRTEAEKRRGAKMRHSWFRSNWKSSEQADCAVCLEAFATADGGDGDGEAVMQLPCGHRFHGQCLRPWLERNADCPCCRMKLLSKK</sequence>
<dbReference type="CDD" id="cd16454">
    <property type="entry name" value="RING-H2_PA-TM-RING"/>
    <property type="match status" value="1"/>
</dbReference>
<dbReference type="GO" id="GO:0061630">
    <property type="term" value="F:ubiquitin protein ligase activity"/>
    <property type="evidence" value="ECO:0007669"/>
    <property type="project" value="TreeGrafter"/>
</dbReference>
<dbReference type="SMART" id="SM00184">
    <property type="entry name" value="RING"/>
    <property type="match status" value="1"/>
</dbReference>
<dbReference type="Proteomes" id="UP000015453">
    <property type="component" value="Unassembled WGS sequence"/>
</dbReference>